<dbReference type="PANTHER" id="PTHR42663:SF6">
    <property type="entry name" value="HYDROLASE C777.06C-RELATED"/>
    <property type="match status" value="1"/>
</dbReference>
<evidence type="ECO:0000313" key="5">
    <source>
        <dbReference type="EMBL" id="RCX20390.1"/>
    </source>
</evidence>
<proteinExistence type="predicted"/>
<dbReference type="PANTHER" id="PTHR42663">
    <property type="entry name" value="HYDROLASE C777.06C-RELATED-RELATED"/>
    <property type="match status" value="1"/>
</dbReference>
<comment type="function">
    <text evidence="2">Counteracts the endogenous Pycsar antiviral defense system. Phosphodiesterase that enables metal-dependent hydrolysis of host cyclic nucleotide Pycsar defense signals such as cCMP and cUMP.</text>
</comment>
<protein>
    <submittedName>
        <fullName evidence="5">Phosphoribosyl 1,2-cyclic phosphate phosphodiesterase</fullName>
    </submittedName>
</protein>
<dbReference type="InterPro" id="IPR001279">
    <property type="entry name" value="Metallo-B-lactamas"/>
</dbReference>
<accession>A0A369BFR1</accession>
<feature type="domain" description="Metallo-beta-lactamase" evidence="4">
    <location>
        <begin position="74"/>
        <end position="261"/>
    </location>
</feature>
<reference evidence="5 6" key="1">
    <citation type="submission" date="2018-07" db="EMBL/GenBank/DDBJ databases">
        <title>Genomic Encyclopedia of Type Strains, Phase III (KMG-III): the genomes of soil and plant-associated and newly described type strains.</title>
        <authorList>
            <person name="Whitman W."/>
        </authorList>
    </citation>
    <scope>NUCLEOTIDE SEQUENCE [LARGE SCALE GENOMIC DNA]</scope>
    <source>
        <strain evidence="5 6">CECT 8333</strain>
    </source>
</reference>
<keyword evidence="6" id="KW-1185">Reference proteome</keyword>
<name>A0A369BFR1_9BACL</name>
<dbReference type="Pfam" id="PF12706">
    <property type="entry name" value="Lactamase_B_2"/>
    <property type="match status" value="1"/>
</dbReference>
<dbReference type="InterPro" id="IPR036866">
    <property type="entry name" value="RibonucZ/Hydroxyglut_hydro"/>
</dbReference>
<gene>
    <name evidence="5" type="ORF">DFP94_103114</name>
</gene>
<comment type="catalytic activity">
    <reaction evidence="1">
        <text>3',5'-cyclic CMP + H2O = CMP + H(+)</text>
        <dbReference type="Rhea" id="RHEA:72675"/>
        <dbReference type="ChEBI" id="CHEBI:15377"/>
        <dbReference type="ChEBI" id="CHEBI:15378"/>
        <dbReference type="ChEBI" id="CHEBI:58003"/>
        <dbReference type="ChEBI" id="CHEBI:60377"/>
    </reaction>
    <physiologicalReaction direction="left-to-right" evidence="1">
        <dbReference type="Rhea" id="RHEA:72676"/>
    </physiologicalReaction>
</comment>
<dbReference type="SMART" id="SM00849">
    <property type="entry name" value="Lactamase_B"/>
    <property type="match status" value="1"/>
</dbReference>
<comment type="caution">
    <text evidence="5">The sequence shown here is derived from an EMBL/GenBank/DDBJ whole genome shotgun (WGS) entry which is preliminary data.</text>
</comment>
<dbReference type="Gene3D" id="3.60.15.10">
    <property type="entry name" value="Ribonuclease Z/Hydroxyacylglutathione hydrolase-like"/>
    <property type="match status" value="1"/>
</dbReference>
<evidence type="ECO:0000259" key="4">
    <source>
        <dbReference type="SMART" id="SM00849"/>
    </source>
</evidence>
<dbReference type="AlphaFoldDB" id="A0A369BFR1"/>
<evidence type="ECO:0000313" key="6">
    <source>
        <dbReference type="Proteomes" id="UP000253090"/>
    </source>
</evidence>
<dbReference type="EMBL" id="QPJW01000003">
    <property type="protein sequence ID" value="RCX20390.1"/>
    <property type="molecule type" value="Genomic_DNA"/>
</dbReference>
<organism evidence="5 6">
    <name type="scientific">Fontibacillus phaseoli</name>
    <dbReference type="NCBI Taxonomy" id="1416533"/>
    <lineage>
        <taxon>Bacteria</taxon>
        <taxon>Bacillati</taxon>
        <taxon>Bacillota</taxon>
        <taxon>Bacilli</taxon>
        <taxon>Bacillales</taxon>
        <taxon>Paenibacillaceae</taxon>
        <taxon>Fontibacillus</taxon>
    </lineage>
</organism>
<evidence type="ECO:0000256" key="3">
    <source>
        <dbReference type="ARBA" id="ARBA00048505"/>
    </source>
</evidence>
<dbReference type="SUPFAM" id="SSF56281">
    <property type="entry name" value="Metallo-hydrolase/oxidoreductase"/>
    <property type="match status" value="1"/>
</dbReference>
<dbReference type="CDD" id="cd16279">
    <property type="entry name" value="metallo-hydrolase-like_MBL-fold"/>
    <property type="match status" value="1"/>
</dbReference>
<sequence>MVNHVFLRRRNQCCWMGKRGGVMERLVFLGTGDAMGVPRVYCECTICEEARTNGINRRYRSLVSVEAERNQESQGNPADGEDGFLIDCGPDWRSAMERRGQRFAGRVLVTHAHFDHIGGLPEWADACRWLGRNGQLYAPQEVLDTILRQYPWLDRNLDFHVVDHGVGLAGWSILGWKVNHGKNGYSFAYRLERNGFAWVYCPDSIALPPEQRRLLNGLDLLVLGTSFYYETADFSTRSVYDVKEALELLREIKPKRTVFTHMSHDIDLRRNYPLPEGVEFAETGLNITLC</sequence>
<comment type="catalytic activity">
    <reaction evidence="3">
        <text>3',5'-cyclic UMP + H2O = UMP + H(+)</text>
        <dbReference type="Rhea" id="RHEA:70575"/>
        <dbReference type="ChEBI" id="CHEBI:15377"/>
        <dbReference type="ChEBI" id="CHEBI:15378"/>
        <dbReference type="ChEBI" id="CHEBI:57865"/>
        <dbReference type="ChEBI" id="CHEBI:184387"/>
    </reaction>
    <physiologicalReaction direction="left-to-right" evidence="3">
        <dbReference type="Rhea" id="RHEA:70576"/>
    </physiologicalReaction>
</comment>
<evidence type="ECO:0000256" key="1">
    <source>
        <dbReference type="ARBA" id="ARBA00034221"/>
    </source>
</evidence>
<evidence type="ECO:0000256" key="2">
    <source>
        <dbReference type="ARBA" id="ARBA00034301"/>
    </source>
</evidence>
<dbReference type="Proteomes" id="UP000253090">
    <property type="component" value="Unassembled WGS sequence"/>
</dbReference>